<protein>
    <recommendedName>
        <fullName evidence="4">Kinesin motor domain-containing protein</fullName>
    </recommendedName>
</protein>
<keyword evidence="3" id="KW-1185">Reference proteome</keyword>
<dbReference type="Proteomes" id="UP001150925">
    <property type="component" value="Unassembled WGS sequence"/>
</dbReference>
<feature type="non-terminal residue" evidence="2">
    <location>
        <position position="390"/>
    </location>
</feature>
<proteinExistence type="predicted"/>
<gene>
    <name evidence="2" type="ORF">IWQ62_006702</name>
</gene>
<dbReference type="InterPro" id="IPR027417">
    <property type="entry name" value="P-loop_NTPase"/>
</dbReference>
<name>A0A9W8AMI6_9FUNG</name>
<dbReference type="AlphaFoldDB" id="A0A9W8AMI6"/>
<dbReference type="SUPFAM" id="SSF52540">
    <property type="entry name" value="P-loop containing nucleoside triphosphate hydrolases"/>
    <property type="match status" value="1"/>
</dbReference>
<evidence type="ECO:0000313" key="3">
    <source>
        <dbReference type="Proteomes" id="UP001150925"/>
    </source>
</evidence>
<dbReference type="OrthoDB" id="5588636at2759"/>
<reference evidence="2" key="1">
    <citation type="submission" date="2022-07" db="EMBL/GenBank/DDBJ databases">
        <title>Phylogenomic reconstructions and comparative analyses of Kickxellomycotina fungi.</title>
        <authorList>
            <person name="Reynolds N.K."/>
            <person name="Stajich J.E."/>
            <person name="Barry K."/>
            <person name="Grigoriev I.V."/>
            <person name="Crous P."/>
            <person name="Smith M.E."/>
        </authorList>
    </citation>
    <scope>NUCLEOTIDE SEQUENCE</scope>
    <source>
        <strain evidence="2">RSA 1196</strain>
    </source>
</reference>
<evidence type="ECO:0000313" key="2">
    <source>
        <dbReference type="EMBL" id="KAJ1949609.1"/>
    </source>
</evidence>
<sequence>MKIDQIGVYVHVADKSTGVDSEATYRVNCKPTNKVLTVTQNKGDSSDIHVSKCSTALDQVVPEPVIEQLVAFALDGGNAALFNMASGLSPWAGAPRKHHLLETLKLLEKLMSEGGQEYRVYYTLLGVTDRRCVNLIKEKPVPIEQLLEAPEKVYCQIESMDEITDRFHHEFSLPFILSIRLTTNLPVPRSGHLCIFDLGSPVLDPRATFPDQAHVSRSVQTLYQVASLLGTGTVGDTLPVDKFPLTSFAAEFIGGHAKTLFLFHLANAHRASDDLKNVLDFIRVLQMVRCREVRNYVDHRVTSYYRRFQMYKQSSQDLEDQVSKLTVTLQSYRDETKQLNDSLETQRRAYQEKEAQLHKEAQIATGASVEHAQQVAKLRKHLSKEQELGK</sequence>
<keyword evidence="1" id="KW-0175">Coiled coil</keyword>
<feature type="coiled-coil region" evidence="1">
    <location>
        <begin position="315"/>
        <end position="360"/>
    </location>
</feature>
<organism evidence="2 3">
    <name type="scientific">Dispira parvispora</name>
    <dbReference type="NCBI Taxonomy" id="1520584"/>
    <lineage>
        <taxon>Eukaryota</taxon>
        <taxon>Fungi</taxon>
        <taxon>Fungi incertae sedis</taxon>
        <taxon>Zoopagomycota</taxon>
        <taxon>Kickxellomycotina</taxon>
        <taxon>Dimargaritomycetes</taxon>
        <taxon>Dimargaritales</taxon>
        <taxon>Dimargaritaceae</taxon>
        <taxon>Dispira</taxon>
    </lineage>
</organism>
<comment type="caution">
    <text evidence="2">The sequence shown here is derived from an EMBL/GenBank/DDBJ whole genome shotgun (WGS) entry which is preliminary data.</text>
</comment>
<dbReference type="EMBL" id="JANBPY010003965">
    <property type="protein sequence ID" value="KAJ1949609.1"/>
    <property type="molecule type" value="Genomic_DNA"/>
</dbReference>
<evidence type="ECO:0000256" key="1">
    <source>
        <dbReference type="SAM" id="Coils"/>
    </source>
</evidence>
<accession>A0A9W8AMI6</accession>
<evidence type="ECO:0008006" key="4">
    <source>
        <dbReference type="Google" id="ProtNLM"/>
    </source>
</evidence>